<dbReference type="VEuPathDB" id="FungiDB:ASPGLDRAFT_50007"/>
<gene>
    <name evidence="2" type="ORF">ASPGLDRAFT_50007</name>
</gene>
<dbReference type="EMBL" id="KV878904">
    <property type="protein sequence ID" value="OJJ82004.1"/>
    <property type="molecule type" value="Genomic_DNA"/>
</dbReference>
<accession>A0A1L9VDK9</accession>
<evidence type="ECO:0000313" key="2">
    <source>
        <dbReference type="EMBL" id="OJJ82004.1"/>
    </source>
</evidence>
<organism evidence="2 3">
    <name type="scientific">Aspergillus glaucus CBS 516.65</name>
    <dbReference type="NCBI Taxonomy" id="1160497"/>
    <lineage>
        <taxon>Eukaryota</taxon>
        <taxon>Fungi</taxon>
        <taxon>Dikarya</taxon>
        <taxon>Ascomycota</taxon>
        <taxon>Pezizomycotina</taxon>
        <taxon>Eurotiomycetes</taxon>
        <taxon>Eurotiomycetidae</taxon>
        <taxon>Eurotiales</taxon>
        <taxon>Aspergillaceae</taxon>
        <taxon>Aspergillus</taxon>
        <taxon>Aspergillus subgen. Aspergillus</taxon>
    </lineage>
</organism>
<reference evidence="3" key="1">
    <citation type="journal article" date="2017" name="Genome Biol.">
        <title>Comparative genomics reveals high biological diversity and specific adaptations in the industrially and medically important fungal genus Aspergillus.</title>
        <authorList>
            <person name="de Vries R.P."/>
            <person name="Riley R."/>
            <person name="Wiebenga A."/>
            <person name="Aguilar-Osorio G."/>
            <person name="Amillis S."/>
            <person name="Uchima C.A."/>
            <person name="Anderluh G."/>
            <person name="Asadollahi M."/>
            <person name="Askin M."/>
            <person name="Barry K."/>
            <person name="Battaglia E."/>
            <person name="Bayram O."/>
            <person name="Benocci T."/>
            <person name="Braus-Stromeyer S.A."/>
            <person name="Caldana C."/>
            <person name="Canovas D."/>
            <person name="Cerqueira G.C."/>
            <person name="Chen F."/>
            <person name="Chen W."/>
            <person name="Choi C."/>
            <person name="Clum A."/>
            <person name="Dos Santos R.A."/>
            <person name="Damasio A.R."/>
            <person name="Diallinas G."/>
            <person name="Emri T."/>
            <person name="Fekete E."/>
            <person name="Flipphi M."/>
            <person name="Freyberg S."/>
            <person name="Gallo A."/>
            <person name="Gournas C."/>
            <person name="Habgood R."/>
            <person name="Hainaut M."/>
            <person name="Harispe M.L."/>
            <person name="Henrissat B."/>
            <person name="Hilden K.S."/>
            <person name="Hope R."/>
            <person name="Hossain A."/>
            <person name="Karabika E."/>
            <person name="Karaffa L."/>
            <person name="Karanyi Z."/>
            <person name="Krasevec N."/>
            <person name="Kuo A."/>
            <person name="Kusch H."/>
            <person name="LaButti K."/>
            <person name="Lagendijk E.L."/>
            <person name="Lapidus A."/>
            <person name="Levasseur A."/>
            <person name="Lindquist E."/>
            <person name="Lipzen A."/>
            <person name="Logrieco A.F."/>
            <person name="MacCabe A."/>
            <person name="Maekelae M.R."/>
            <person name="Malavazi I."/>
            <person name="Melin P."/>
            <person name="Meyer V."/>
            <person name="Mielnichuk N."/>
            <person name="Miskei M."/>
            <person name="Molnar A.P."/>
            <person name="Mule G."/>
            <person name="Ngan C.Y."/>
            <person name="Orejas M."/>
            <person name="Orosz E."/>
            <person name="Ouedraogo J.P."/>
            <person name="Overkamp K.M."/>
            <person name="Park H.-S."/>
            <person name="Perrone G."/>
            <person name="Piumi F."/>
            <person name="Punt P.J."/>
            <person name="Ram A.F."/>
            <person name="Ramon A."/>
            <person name="Rauscher S."/>
            <person name="Record E."/>
            <person name="Riano-Pachon D.M."/>
            <person name="Robert V."/>
            <person name="Roehrig J."/>
            <person name="Ruller R."/>
            <person name="Salamov A."/>
            <person name="Salih N.S."/>
            <person name="Samson R.A."/>
            <person name="Sandor E."/>
            <person name="Sanguinetti M."/>
            <person name="Schuetze T."/>
            <person name="Sepcic K."/>
            <person name="Shelest E."/>
            <person name="Sherlock G."/>
            <person name="Sophianopoulou V."/>
            <person name="Squina F.M."/>
            <person name="Sun H."/>
            <person name="Susca A."/>
            <person name="Todd R.B."/>
            <person name="Tsang A."/>
            <person name="Unkles S.E."/>
            <person name="van de Wiele N."/>
            <person name="van Rossen-Uffink D."/>
            <person name="Oliveira J.V."/>
            <person name="Vesth T.C."/>
            <person name="Visser J."/>
            <person name="Yu J.-H."/>
            <person name="Zhou M."/>
            <person name="Andersen M.R."/>
            <person name="Archer D.B."/>
            <person name="Baker S.E."/>
            <person name="Benoit I."/>
            <person name="Brakhage A.A."/>
            <person name="Braus G.H."/>
            <person name="Fischer R."/>
            <person name="Frisvad J.C."/>
            <person name="Goldman G.H."/>
            <person name="Houbraken J."/>
            <person name="Oakley B."/>
            <person name="Pocsi I."/>
            <person name="Scazzocchio C."/>
            <person name="Seiboth B."/>
            <person name="vanKuyk P.A."/>
            <person name="Wortman J."/>
            <person name="Dyer P.S."/>
            <person name="Grigoriev I.V."/>
        </authorList>
    </citation>
    <scope>NUCLEOTIDE SEQUENCE [LARGE SCALE GENOMIC DNA]</scope>
    <source>
        <strain evidence="3">CBS 516.65</strain>
    </source>
</reference>
<evidence type="ECO:0000313" key="3">
    <source>
        <dbReference type="Proteomes" id="UP000184300"/>
    </source>
</evidence>
<dbReference type="Proteomes" id="UP000184300">
    <property type="component" value="Unassembled WGS sequence"/>
</dbReference>
<dbReference type="GeneID" id="34463478"/>
<feature type="non-terminal residue" evidence="2">
    <location>
        <position position="1"/>
    </location>
</feature>
<dbReference type="RefSeq" id="XP_022398702.1">
    <property type="nucleotide sequence ID" value="XM_022547217.1"/>
</dbReference>
<sequence>APPYAQELAARPGYAPCIPLLRSSPKPFRLGTPKPHRSGSGFTHSTAKDYRR</sequence>
<feature type="region of interest" description="Disordered" evidence="1">
    <location>
        <begin position="25"/>
        <end position="52"/>
    </location>
</feature>
<name>A0A1L9VDK9_ASPGL</name>
<evidence type="ECO:0000256" key="1">
    <source>
        <dbReference type="SAM" id="MobiDB-lite"/>
    </source>
</evidence>
<protein>
    <submittedName>
        <fullName evidence="2">Uncharacterized protein</fullName>
    </submittedName>
</protein>
<keyword evidence="3" id="KW-1185">Reference proteome</keyword>
<proteinExistence type="predicted"/>
<dbReference type="AlphaFoldDB" id="A0A1L9VDK9"/>